<feature type="transmembrane region" description="Helical" evidence="3">
    <location>
        <begin position="916"/>
        <end position="933"/>
    </location>
</feature>
<dbReference type="PANTHER" id="PTHR11102">
    <property type="entry name" value="SEL-1-LIKE PROTEIN"/>
    <property type="match status" value="1"/>
</dbReference>
<dbReference type="InterPro" id="IPR011009">
    <property type="entry name" value="Kinase-like_dom_sf"/>
</dbReference>
<dbReference type="Proteomes" id="UP001470230">
    <property type="component" value="Unassembled WGS sequence"/>
</dbReference>
<evidence type="ECO:0000259" key="4">
    <source>
        <dbReference type="PROSITE" id="PS50011"/>
    </source>
</evidence>
<keyword evidence="3" id="KW-0472">Membrane</keyword>
<evidence type="ECO:0000313" key="5">
    <source>
        <dbReference type="EMBL" id="KAK8839137.1"/>
    </source>
</evidence>
<sequence length="1028" mass="121765">MKPIQPNISLSFENHANVLIRNEELFLKNIYSKFRFHYYQNLNKQKEKTDYSVLLSFLNHNQLIFYQISHLSCSNNVKFVCCFEGSCYIFENMEEETIISYLKKTKFTCINISNNFDLNLKKELTSIMKNFNYIDDNEFIQQTIKPILAYLIKRYYYPSNFFKDKSFFTFDQKNTVDKNNKKINKFKIDDFIILRNINGYKNQLSIHKESLYLFAIKKEFSNREIEFCEYYSHRCLTKFYGFIYCDSEISGILYEFMSNGSLLEYINMKNSKITKLFSIISMARIFQGIDFLHSKSFVHRDLKPANILIDHDSNAYISDFETIRKVGNDDNEPFTFDFCSIIYSSPEHIEGNKIGFSTDIYSFGMILYFLFEKREPFCGLTQTEMILNKEIDKYPQMSNEFKDIQNIYLKCVKYDQSQRPTNEYIKKFIINQFNSDLISTKDILKYNISEQEYSSLISQYLLEVALFEVYSKKKPRIPYIADKIYMYLIQISNFSNIFNYMANKYSTEKADSYNEVKAKELYEMAAKKDDLNAIIKLGQIYYEGIGVPKDIWKAKNYFEIAAEKGCSEALYQLGIFYMNEKSIRDNNSIALKYFKLAAAKHNTNSLLKIGDIYYDGIIVTKDFKMARNYYELAASQNNPKALLRLGDLYYYGEGIKQNYESAIEYYEKSLQFNNLDASYKLGHIYYNGIGVNVDIKKAVSYYSICVEMHLEKNRLYYSFSLNRSRNDLGLIFLLEYDFFNIHRSNDLLKNAAYGEYPLAQNNYGIFCQFYMNDIQTAEIMFNNASKKKFALSDFNLGHLYEVLGEFDESIKYYIKASKHGDNPLIYRNQKIEDKQLENSNKFIMCLVNLKLCYFFLSKSNREKGKYYFRKAMNKLIPKTNDSSNMFILDLSKSNAYSFLNMFILTSVYFKDRKNEFKFIQLIVISWLILFSYLHKNSSRRIMKFNHLLLEYKDPNQNNIIYDVESFFDYLLNDADLFMKTINLIIQEMNVILYSYPYPILFGRLKFPKPPILKKNINQLFYEGLGSII</sequence>
<evidence type="ECO:0000256" key="1">
    <source>
        <dbReference type="ARBA" id="ARBA00038101"/>
    </source>
</evidence>
<dbReference type="InterPro" id="IPR000719">
    <property type="entry name" value="Prot_kinase_dom"/>
</dbReference>
<accession>A0ABR2GYW1</accession>
<keyword evidence="6" id="KW-1185">Reference proteome</keyword>
<protein>
    <recommendedName>
        <fullName evidence="4">Protein kinase domain-containing protein</fullName>
    </recommendedName>
</protein>
<dbReference type="InterPro" id="IPR011990">
    <property type="entry name" value="TPR-like_helical_dom_sf"/>
</dbReference>
<dbReference type="SMART" id="SM00220">
    <property type="entry name" value="S_TKc"/>
    <property type="match status" value="1"/>
</dbReference>
<dbReference type="EMBL" id="JAPFFF010000053">
    <property type="protein sequence ID" value="KAK8839137.1"/>
    <property type="molecule type" value="Genomic_DNA"/>
</dbReference>
<evidence type="ECO:0000256" key="2">
    <source>
        <dbReference type="PROSITE-ProRule" id="PRU00339"/>
    </source>
</evidence>
<feature type="domain" description="Protein kinase" evidence="4">
    <location>
        <begin position="162"/>
        <end position="429"/>
    </location>
</feature>
<name>A0ABR2GYW1_9EUKA</name>
<dbReference type="PANTHER" id="PTHR11102:SF147">
    <property type="entry name" value="SEL1L ADAPTOR SUBUNIT OF ERAD E3 UBIQUITIN LIGASE"/>
    <property type="match status" value="1"/>
</dbReference>
<dbReference type="PROSITE" id="PS00108">
    <property type="entry name" value="PROTEIN_KINASE_ST"/>
    <property type="match status" value="1"/>
</dbReference>
<proteinExistence type="inferred from homology"/>
<dbReference type="PROSITE" id="PS50005">
    <property type="entry name" value="TPR"/>
    <property type="match status" value="1"/>
</dbReference>
<feature type="repeat" description="TPR" evidence="2">
    <location>
        <begin position="790"/>
        <end position="823"/>
    </location>
</feature>
<dbReference type="InterPro" id="IPR006597">
    <property type="entry name" value="Sel1-like"/>
</dbReference>
<dbReference type="Pfam" id="PF00069">
    <property type="entry name" value="Pkinase"/>
    <property type="match status" value="1"/>
</dbReference>
<dbReference type="Gene3D" id="1.25.40.10">
    <property type="entry name" value="Tetratricopeptide repeat domain"/>
    <property type="match status" value="2"/>
</dbReference>
<comment type="caution">
    <text evidence="5">The sequence shown here is derived from an EMBL/GenBank/DDBJ whole genome shotgun (WGS) entry which is preliminary data.</text>
</comment>
<dbReference type="InterPro" id="IPR019734">
    <property type="entry name" value="TPR_rpt"/>
</dbReference>
<keyword evidence="3" id="KW-1133">Transmembrane helix</keyword>
<dbReference type="PROSITE" id="PS50011">
    <property type="entry name" value="PROTEIN_KINASE_DOM"/>
    <property type="match status" value="1"/>
</dbReference>
<evidence type="ECO:0000256" key="3">
    <source>
        <dbReference type="SAM" id="Phobius"/>
    </source>
</evidence>
<dbReference type="SMART" id="SM00671">
    <property type="entry name" value="SEL1"/>
    <property type="match status" value="7"/>
</dbReference>
<dbReference type="Pfam" id="PF08238">
    <property type="entry name" value="Sel1"/>
    <property type="match status" value="8"/>
</dbReference>
<dbReference type="InterPro" id="IPR050767">
    <property type="entry name" value="Sel1_AlgK"/>
</dbReference>
<dbReference type="SMART" id="SM00028">
    <property type="entry name" value="TPR"/>
    <property type="match status" value="3"/>
</dbReference>
<dbReference type="InterPro" id="IPR008271">
    <property type="entry name" value="Ser/Thr_kinase_AS"/>
</dbReference>
<organism evidence="5 6">
    <name type="scientific">Tritrichomonas musculus</name>
    <dbReference type="NCBI Taxonomy" id="1915356"/>
    <lineage>
        <taxon>Eukaryota</taxon>
        <taxon>Metamonada</taxon>
        <taxon>Parabasalia</taxon>
        <taxon>Tritrichomonadida</taxon>
        <taxon>Tritrichomonadidae</taxon>
        <taxon>Tritrichomonas</taxon>
    </lineage>
</organism>
<evidence type="ECO:0000313" key="6">
    <source>
        <dbReference type="Proteomes" id="UP001470230"/>
    </source>
</evidence>
<comment type="similarity">
    <text evidence="1">Belongs to the sel-1 family.</text>
</comment>
<gene>
    <name evidence="5" type="ORF">M9Y10_032609</name>
</gene>
<dbReference type="Gene3D" id="1.10.510.10">
    <property type="entry name" value="Transferase(Phosphotransferase) domain 1"/>
    <property type="match status" value="1"/>
</dbReference>
<keyword evidence="3" id="KW-0812">Transmembrane</keyword>
<reference evidence="5 6" key="1">
    <citation type="submission" date="2024-04" db="EMBL/GenBank/DDBJ databases">
        <title>Tritrichomonas musculus Genome.</title>
        <authorList>
            <person name="Alves-Ferreira E."/>
            <person name="Grigg M."/>
            <person name="Lorenzi H."/>
            <person name="Galac M."/>
        </authorList>
    </citation>
    <scope>NUCLEOTIDE SEQUENCE [LARGE SCALE GENOMIC DNA]</scope>
    <source>
        <strain evidence="5 6">EAF2021</strain>
    </source>
</reference>
<keyword evidence="2" id="KW-0802">TPR repeat</keyword>
<dbReference type="SUPFAM" id="SSF56112">
    <property type="entry name" value="Protein kinase-like (PK-like)"/>
    <property type="match status" value="1"/>
</dbReference>
<dbReference type="SUPFAM" id="SSF81901">
    <property type="entry name" value="HCP-like"/>
    <property type="match status" value="2"/>
</dbReference>